<dbReference type="CDD" id="cd02440">
    <property type="entry name" value="AdoMet_MTases"/>
    <property type="match status" value="1"/>
</dbReference>
<protein>
    <recommendedName>
        <fullName evidence="4">Methyltransferase</fullName>
        <ecNumber evidence="4">2.1.1.-</ecNumber>
    </recommendedName>
</protein>
<evidence type="ECO:0000313" key="6">
    <source>
        <dbReference type="EMBL" id="MCQ8117193.1"/>
    </source>
</evidence>
<keyword evidence="7" id="KW-1185">Reference proteome</keyword>
<reference evidence="6 7" key="1">
    <citation type="submission" date="2022-07" db="EMBL/GenBank/DDBJ databases">
        <title>Methylomonas rivi sp. nov., Methylomonas rosea sp. nov., Methylomonas aureus sp. nov. and Methylomonas subterranea sp. nov., four novel methanotrophs isolated from a freshwater creek and the deep terrestrial subsurface.</title>
        <authorList>
            <person name="Abin C."/>
            <person name="Sankaranarayanan K."/>
            <person name="Garner C."/>
            <person name="Sindelar R."/>
            <person name="Kotary K."/>
            <person name="Garner R."/>
            <person name="Barclay S."/>
            <person name="Lawson P."/>
            <person name="Krumholz L."/>
        </authorList>
    </citation>
    <scope>NUCLEOTIDE SEQUENCE [LARGE SCALE GENOMIC DNA]</scope>
    <source>
        <strain evidence="6 7">WSC-7</strain>
    </source>
</reference>
<keyword evidence="2" id="KW-0489">Methyltransferase</keyword>
<dbReference type="InterPro" id="IPR029063">
    <property type="entry name" value="SAM-dependent_MTases_sf"/>
</dbReference>
<dbReference type="InterPro" id="IPR002052">
    <property type="entry name" value="DNA_methylase_N6_adenine_CS"/>
</dbReference>
<name>A0ABT1TQZ8_9GAMM</name>
<organism evidence="6 7">
    <name type="scientific">Methylomonas rosea</name>
    <dbReference type="NCBI Taxonomy" id="2952227"/>
    <lineage>
        <taxon>Bacteria</taxon>
        <taxon>Pseudomonadati</taxon>
        <taxon>Pseudomonadota</taxon>
        <taxon>Gammaproteobacteria</taxon>
        <taxon>Methylococcales</taxon>
        <taxon>Methylococcaceae</taxon>
        <taxon>Methylomonas</taxon>
    </lineage>
</organism>
<evidence type="ECO:0000256" key="3">
    <source>
        <dbReference type="ARBA" id="ARBA00022679"/>
    </source>
</evidence>
<dbReference type="Proteomes" id="UP001524570">
    <property type="component" value="Unassembled WGS sequence"/>
</dbReference>
<comment type="similarity">
    <text evidence="1 4">Belongs to the N(4)/N(6)-methyltransferase family.</text>
</comment>
<proteinExistence type="inferred from homology"/>
<dbReference type="RefSeq" id="WP_256606352.1">
    <property type="nucleotide sequence ID" value="NZ_JANIBL010000016.1"/>
</dbReference>
<dbReference type="InterPro" id="IPR002941">
    <property type="entry name" value="DNA_methylase_N4/N6"/>
</dbReference>
<evidence type="ECO:0000313" key="7">
    <source>
        <dbReference type="Proteomes" id="UP001524570"/>
    </source>
</evidence>
<dbReference type="PRINTS" id="PR00508">
    <property type="entry name" value="S21N4MTFRASE"/>
</dbReference>
<dbReference type="EMBL" id="JANIBL010000016">
    <property type="protein sequence ID" value="MCQ8117193.1"/>
    <property type="molecule type" value="Genomic_DNA"/>
</dbReference>
<keyword evidence="3" id="KW-0808">Transferase</keyword>
<dbReference type="InterPro" id="IPR001091">
    <property type="entry name" value="RM_Methyltransferase"/>
</dbReference>
<dbReference type="SUPFAM" id="SSF53335">
    <property type="entry name" value="S-adenosyl-L-methionine-dependent methyltransferases"/>
    <property type="match status" value="1"/>
</dbReference>
<dbReference type="PROSITE" id="PS00092">
    <property type="entry name" value="N6_MTASE"/>
    <property type="match status" value="1"/>
</dbReference>
<dbReference type="PANTHER" id="PTHR13370">
    <property type="entry name" value="RNA METHYLASE-RELATED"/>
    <property type="match status" value="1"/>
</dbReference>
<gene>
    <name evidence="6" type="ORF">NP589_07135</name>
</gene>
<accession>A0ABT1TQZ8</accession>
<dbReference type="PANTHER" id="PTHR13370:SF24">
    <property type="entry name" value="TYPE III RESTRICTION-MODIFICATION ENZYME STYLTI MOD SUBUNIT"/>
    <property type="match status" value="1"/>
</dbReference>
<dbReference type="EC" id="2.1.1.-" evidence="4"/>
<evidence type="ECO:0000256" key="2">
    <source>
        <dbReference type="ARBA" id="ARBA00022603"/>
    </source>
</evidence>
<evidence type="ECO:0000256" key="4">
    <source>
        <dbReference type="RuleBase" id="RU362026"/>
    </source>
</evidence>
<evidence type="ECO:0000259" key="5">
    <source>
        <dbReference type="Pfam" id="PF01555"/>
    </source>
</evidence>
<feature type="domain" description="DNA methylase N-4/N-6" evidence="5">
    <location>
        <begin position="25"/>
        <end position="270"/>
    </location>
</feature>
<comment type="caution">
    <text evidence="6">The sequence shown here is derived from an EMBL/GenBank/DDBJ whole genome shotgun (WGS) entry which is preliminary data.</text>
</comment>
<dbReference type="Gene3D" id="3.40.50.150">
    <property type="entry name" value="Vaccinia Virus protein VP39"/>
    <property type="match status" value="1"/>
</dbReference>
<dbReference type="Pfam" id="PF01555">
    <property type="entry name" value="N6_N4_Mtase"/>
    <property type="match status" value="1"/>
</dbReference>
<evidence type="ECO:0000256" key="1">
    <source>
        <dbReference type="ARBA" id="ARBA00006594"/>
    </source>
</evidence>
<sequence length="418" mass="47087">MTEIRSEVRLGDCLEQMKNIASESVDLIYLDPPFFTNRHHTAINRERTQIFSFSDAWNGLTEYAEFMELRLRQIHRILKNTGSVFVHCDKSANFLLRVLLDKVFGSEQFRSEIIWTYRRWSNSAKGLMPAHQTIFFYSKTTQFKFNRIYCPYSETTNIDQILQLRARDQHGVSTYATDQNGEVIYSGNKKGVPLSDVWEIPFLNPKAKERTGYPTQKPVLLLERVIEIASTPGDLVLDPFCGSGTTLVAAKLLGRSSIGIDCAPEAVELTQCRLTEPDKTESNLLKKGRAAYINANNDLLSMLNGLDFIPVQRNAGIDAFINTTVDTPPIPVRIQRQKESIADAANKLANAAKSKNAILAILVRTHLDNNTLFDDEIPPLIKLVEATALQINQTLTIQITDIVSKRVPDNMAIKRTLA</sequence>